<reference evidence="4" key="1">
    <citation type="submission" date="2015-01" db="EMBL/GenBank/DDBJ databases">
        <authorList>
            <person name="Durling Mikael"/>
        </authorList>
    </citation>
    <scope>NUCLEOTIDE SEQUENCE</scope>
</reference>
<evidence type="ECO:0000256" key="2">
    <source>
        <dbReference type="ARBA" id="ARBA00022723"/>
    </source>
</evidence>
<sequence>MTLPRFSRLVRFVPRSDSAKILIGQPVSQHIDVGLALYQGADVQAEVFSGTSVLTPGEATGNVETISRVLSPLASSEVGTFRCIGLNYKQHAEEVKLDIPTVPTVFLKPNTALGDPWPAPTVLPKLSQIDDCADYEAELAVIIGKSAKNVTEAEAMEYVLGYTAANDISSRTSQFNTSQWCFSKGFDGSCPLGPTIVSKSLIPDPSQLHIRGLKNGKVLQDCGLDDLIFSIPKIVSFLSQSSTLPAGTVIITGTPAGVGAGKNPKVTLKQGDTYLVELQPFIGTLVNVFENEA</sequence>
<comment type="similarity">
    <text evidence="1">Belongs to the FAH family.</text>
</comment>
<dbReference type="Pfam" id="PF01557">
    <property type="entry name" value="FAA_hydrolase"/>
    <property type="match status" value="1"/>
</dbReference>
<dbReference type="GO" id="GO:0050163">
    <property type="term" value="F:oxaloacetate tautomerase activity"/>
    <property type="evidence" value="ECO:0007669"/>
    <property type="project" value="UniProtKB-ARBA"/>
</dbReference>
<evidence type="ECO:0000256" key="1">
    <source>
        <dbReference type="ARBA" id="ARBA00010211"/>
    </source>
</evidence>
<keyword evidence="2" id="KW-0479">Metal-binding</keyword>
<evidence type="ECO:0000259" key="3">
    <source>
        <dbReference type="Pfam" id="PF01557"/>
    </source>
</evidence>
<dbReference type="EMBL" id="CDPU01000060">
    <property type="protein sequence ID" value="CEO56044.1"/>
    <property type="molecule type" value="Genomic_DNA"/>
</dbReference>
<evidence type="ECO:0000313" key="4">
    <source>
        <dbReference type="EMBL" id="CEO56044.1"/>
    </source>
</evidence>
<dbReference type="SUPFAM" id="SSF56529">
    <property type="entry name" value="FAH"/>
    <property type="match status" value="1"/>
</dbReference>
<name>A0A0B7KG27_BIOOC</name>
<dbReference type="PANTHER" id="PTHR11820:SF7">
    <property type="entry name" value="ACYLPYRUVASE FAHD1, MITOCHONDRIAL"/>
    <property type="match status" value="1"/>
</dbReference>
<protein>
    <recommendedName>
        <fullName evidence="3">Fumarylacetoacetase-like C-terminal domain-containing protein</fullName>
    </recommendedName>
</protein>
<organism evidence="4">
    <name type="scientific">Bionectria ochroleuca</name>
    <name type="common">Gliocladium roseum</name>
    <dbReference type="NCBI Taxonomy" id="29856"/>
    <lineage>
        <taxon>Eukaryota</taxon>
        <taxon>Fungi</taxon>
        <taxon>Dikarya</taxon>
        <taxon>Ascomycota</taxon>
        <taxon>Pezizomycotina</taxon>
        <taxon>Sordariomycetes</taxon>
        <taxon>Hypocreomycetidae</taxon>
        <taxon>Hypocreales</taxon>
        <taxon>Bionectriaceae</taxon>
        <taxon>Clonostachys</taxon>
    </lineage>
</organism>
<dbReference type="AlphaFoldDB" id="A0A0B7KG27"/>
<accession>A0A0B7KG27</accession>
<dbReference type="InterPro" id="IPR036663">
    <property type="entry name" value="Fumarylacetoacetase_C_sf"/>
</dbReference>
<dbReference type="PANTHER" id="PTHR11820">
    <property type="entry name" value="ACYLPYRUVASE"/>
    <property type="match status" value="1"/>
</dbReference>
<dbReference type="GO" id="GO:0046872">
    <property type="term" value="F:metal ion binding"/>
    <property type="evidence" value="ECO:0007669"/>
    <property type="project" value="UniProtKB-KW"/>
</dbReference>
<dbReference type="Gene3D" id="3.90.850.10">
    <property type="entry name" value="Fumarylacetoacetase-like, C-terminal domain"/>
    <property type="match status" value="1"/>
</dbReference>
<dbReference type="InterPro" id="IPR011234">
    <property type="entry name" value="Fumarylacetoacetase-like_C"/>
</dbReference>
<proteinExistence type="inferred from homology"/>
<dbReference type="GO" id="GO:0018773">
    <property type="term" value="F:acetylpyruvate hydrolase activity"/>
    <property type="evidence" value="ECO:0007669"/>
    <property type="project" value="TreeGrafter"/>
</dbReference>
<dbReference type="FunFam" id="3.90.850.10:FF:000002">
    <property type="entry name" value="2-hydroxyhepta-2,4-diene-1,7-dioate isomerase"/>
    <property type="match status" value="1"/>
</dbReference>
<feature type="domain" description="Fumarylacetoacetase-like C-terminal" evidence="3">
    <location>
        <begin position="82"/>
        <end position="288"/>
    </location>
</feature>
<dbReference type="GO" id="GO:0006107">
    <property type="term" value="P:oxaloacetate metabolic process"/>
    <property type="evidence" value="ECO:0007669"/>
    <property type="project" value="UniProtKB-ARBA"/>
</dbReference>
<gene>
    <name evidence="4" type="ORF">BN869_000012102_1</name>
</gene>